<evidence type="ECO:0000256" key="7">
    <source>
        <dbReference type="PROSITE-ProRule" id="PRU00042"/>
    </source>
</evidence>
<dbReference type="PANTHER" id="PTHR23235:SF64">
    <property type="entry name" value="KRUEPPEL-LIKE FACTOR 10"/>
    <property type="match status" value="1"/>
</dbReference>
<dbReference type="SMART" id="SM00355">
    <property type="entry name" value="ZnF_C2H2"/>
    <property type="match status" value="3"/>
</dbReference>
<proteinExistence type="predicted"/>
<comment type="subcellular location">
    <subcellularLocation>
        <location evidence="1">Nucleus</location>
    </subcellularLocation>
</comment>
<dbReference type="PANTHER" id="PTHR23235">
    <property type="entry name" value="KRUEPPEL-LIKE TRANSCRIPTION FACTOR"/>
    <property type="match status" value="1"/>
</dbReference>
<feature type="compositionally biased region" description="Polar residues" evidence="8">
    <location>
        <begin position="148"/>
        <end position="159"/>
    </location>
</feature>
<dbReference type="GO" id="GO:0008270">
    <property type="term" value="F:zinc ion binding"/>
    <property type="evidence" value="ECO:0007669"/>
    <property type="project" value="UniProtKB-KW"/>
</dbReference>
<reference evidence="11" key="1">
    <citation type="submission" date="2025-08" db="UniProtKB">
        <authorList>
            <consortium name="RefSeq"/>
        </authorList>
    </citation>
    <scope>IDENTIFICATION</scope>
    <source>
        <tissue evidence="11">Muscle</tissue>
    </source>
</reference>
<evidence type="ECO:0000256" key="5">
    <source>
        <dbReference type="ARBA" id="ARBA00022833"/>
    </source>
</evidence>
<accession>A0A6I9NNY4</accession>
<dbReference type="InterPro" id="IPR013087">
    <property type="entry name" value="Znf_C2H2_type"/>
</dbReference>
<feature type="region of interest" description="Disordered" evidence="8">
    <location>
        <begin position="1"/>
        <end position="20"/>
    </location>
</feature>
<keyword evidence="2" id="KW-0479">Metal-binding</keyword>
<dbReference type="RefSeq" id="XP_010776196.1">
    <property type="nucleotide sequence ID" value="XM_010777894.1"/>
</dbReference>
<organism evidence="10 11">
    <name type="scientific">Notothenia coriiceps</name>
    <name type="common">black rockcod</name>
    <dbReference type="NCBI Taxonomy" id="8208"/>
    <lineage>
        <taxon>Eukaryota</taxon>
        <taxon>Metazoa</taxon>
        <taxon>Chordata</taxon>
        <taxon>Craniata</taxon>
        <taxon>Vertebrata</taxon>
        <taxon>Euteleostomi</taxon>
        <taxon>Actinopterygii</taxon>
        <taxon>Neopterygii</taxon>
        <taxon>Teleostei</taxon>
        <taxon>Neoteleostei</taxon>
        <taxon>Acanthomorphata</taxon>
        <taxon>Eupercaria</taxon>
        <taxon>Perciformes</taxon>
        <taxon>Notothenioidei</taxon>
        <taxon>Nototheniidae</taxon>
        <taxon>Notothenia</taxon>
    </lineage>
</organism>
<feature type="compositionally biased region" description="Polar residues" evidence="8">
    <location>
        <begin position="247"/>
        <end position="258"/>
    </location>
</feature>
<dbReference type="KEGG" id="ncc:104951257"/>
<evidence type="ECO:0000256" key="3">
    <source>
        <dbReference type="ARBA" id="ARBA00022737"/>
    </source>
</evidence>
<feature type="domain" description="C2H2-type" evidence="9">
    <location>
        <begin position="357"/>
        <end position="386"/>
    </location>
</feature>
<dbReference type="AlphaFoldDB" id="A0A6I9NNY4"/>
<dbReference type="FunFam" id="3.30.160.60:FF:000018">
    <property type="entry name" value="Krueppel-like factor 15"/>
    <property type="match status" value="1"/>
</dbReference>
<dbReference type="Pfam" id="PF00096">
    <property type="entry name" value="zf-C2H2"/>
    <property type="match status" value="2"/>
</dbReference>
<dbReference type="FunFam" id="3.30.160.60:FF:000072">
    <property type="entry name" value="zinc finger protein 143 isoform X1"/>
    <property type="match status" value="1"/>
</dbReference>
<dbReference type="InterPro" id="IPR036236">
    <property type="entry name" value="Znf_C2H2_sf"/>
</dbReference>
<evidence type="ECO:0000313" key="11">
    <source>
        <dbReference type="RefSeq" id="XP_010776196.1"/>
    </source>
</evidence>
<dbReference type="CDD" id="cd21572">
    <property type="entry name" value="KLF10_N"/>
    <property type="match status" value="1"/>
</dbReference>
<dbReference type="Proteomes" id="UP000504611">
    <property type="component" value="Unplaced"/>
</dbReference>
<evidence type="ECO:0000256" key="8">
    <source>
        <dbReference type="SAM" id="MobiDB-lite"/>
    </source>
</evidence>
<dbReference type="FunFam" id="3.30.160.60:FF:000926">
    <property type="entry name" value="Kruppel like factor 13"/>
    <property type="match status" value="1"/>
</dbReference>
<protein>
    <submittedName>
        <fullName evidence="11">Krueppel-like factor 10</fullName>
    </submittedName>
</protein>
<feature type="domain" description="C2H2-type" evidence="9">
    <location>
        <begin position="387"/>
        <end position="414"/>
    </location>
</feature>
<dbReference type="PROSITE" id="PS00028">
    <property type="entry name" value="ZINC_FINGER_C2H2_1"/>
    <property type="match status" value="3"/>
</dbReference>
<dbReference type="GeneID" id="104951257"/>
<evidence type="ECO:0000256" key="1">
    <source>
        <dbReference type="ARBA" id="ARBA00004123"/>
    </source>
</evidence>
<sequence>MEFEELASDRQGESQPAPLGDMEAAEALVSMNKCWENFRPLTPSSEDDCVLFVSTVPQDPPSTVKLVSEVMESDMEWETSSASSDWSQPDCILYGSVGRQQSPLWMTPPYSPPDFEATHSPPAISLFQRIVEDTHEHTQQRFQCTSVIRHTSDGPSGSCSARPASREDRLTPVHTEDCEYGQDAVQQSDSKAAGPQRSHTAALPIVFETSQKSLEDKSNSSQAAGSELSPLPLYSHILPVTACDNPNGYQIPSPTTAPQHRPPTQAAPPAQVFFLVPQLAVPTLYVQPALVTSGVTKLTAIAPAPGLALLEQRLNQPQPEVSRVRSHVCPHEDCSKTYFKSSHLKAHLRTHTGEKPFRCKWEGCERRFARSDELSRHRRTHTGEKRFACPVCLSRFMRSDHLAKHARRHLAQKKTPCAVKGHPVCSHHCSHHCVFNKSLLRHAEETQNEMLGI</sequence>
<keyword evidence="3" id="KW-0677">Repeat</keyword>
<evidence type="ECO:0000256" key="2">
    <source>
        <dbReference type="ARBA" id="ARBA00022723"/>
    </source>
</evidence>
<dbReference type="GO" id="GO:0000981">
    <property type="term" value="F:DNA-binding transcription factor activity, RNA polymerase II-specific"/>
    <property type="evidence" value="ECO:0007669"/>
    <property type="project" value="TreeGrafter"/>
</dbReference>
<name>A0A6I9NNY4_9TELE</name>
<evidence type="ECO:0000259" key="9">
    <source>
        <dbReference type="PROSITE" id="PS50157"/>
    </source>
</evidence>
<dbReference type="GO" id="GO:0005634">
    <property type="term" value="C:nucleus"/>
    <property type="evidence" value="ECO:0007669"/>
    <property type="project" value="UniProtKB-SubCell"/>
</dbReference>
<feature type="domain" description="C2H2-type" evidence="9">
    <location>
        <begin position="327"/>
        <end position="356"/>
    </location>
</feature>
<keyword evidence="5" id="KW-0862">Zinc</keyword>
<evidence type="ECO:0000313" key="10">
    <source>
        <dbReference type="Proteomes" id="UP000504611"/>
    </source>
</evidence>
<keyword evidence="10" id="KW-1185">Reference proteome</keyword>
<gene>
    <name evidence="11" type="primary">LOC104951257</name>
</gene>
<feature type="region of interest" description="Disordered" evidence="8">
    <location>
        <begin position="148"/>
        <end position="169"/>
    </location>
</feature>
<dbReference type="PROSITE" id="PS50157">
    <property type="entry name" value="ZINC_FINGER_C2H2_2"/>
    <property type="match status" value="3"/>
</dbReference>
<keyword evidence="4 7" id="KW-0863">Zinc-finger</keyword>
<feature type="region of interest" description="Disordered" evidence="8">
    <location>
        <begin position="245"/>
        <end position="266"/>
    </location>
</feature>
<dbReference type="OrthoDB" id="4748970at2759"/>
<evidence type="ECO:0000256" key="6">
    <source>
        <dbReference type="ARBA" id="ARBA00023242"/>
    </source>
</evidence>
<dbReference type="Gene3D" id="3.30.160.60">
    <property type="entry name" value="Classic Zinc Finger"/>
    <property type="match status" value="3"/>
</dbReference>
<dbReference type="GO" id="GO:0000978">
    <property type="term" value="F:RNA polymerase II cis-regulatory region sequence-specific DNA binding"/>
    <property type="evidence" value="ECO:0007669"/>
    <property type="project" value="TreeGrafter"/>
</dbReference>
<dbReference type="SUPFAM" id="SSF57667">
    <property type="entry name" value="beta-beta-alpha zinc fingers"/>
    <property type="match status" value="2"/>
</dbReference>
<keyword evidence="6" id="KW-0539">Nucleus</keyword>
<evidence type="ECO:0000256" key="4">
    <source>
        <dbReference type="ARBA" id="ARBA00022771"/>
    </source>
</evidence>